<reference evidence="1 2" key="1">
    <citation type="journal article" date="2013" name="Mar. Genomics">
        <title>Expression of sulfatases in Rhodopirellula baltica and the diversity of sulfatases in the genus Rhodopirellula.</title>
        <authorList>
            <person name="Wegner C.E."/>
            <person name="Richter-Heitmann T."/>
            <person name="Klindworth A."/>
            <person name="Klockow C."/>
            <person name="Richter M."/>
            <person name="Achstetter T."/>
            <person name="Glockner F.O."/>
            <person name="Harder J."/>
        </authorList>
    </citation>
    <scope>NUCLEOTIDE SEQUENCE [LARGE SCALE GENOMIC DNA]</scope>
    <source>
        <strain evidence="1 2">SH398</strain>
    </source>
</reference>
<dbReference type="PATRIC" id="fig|1263868.3.peg.609"/>
<name>M5SBN1_9BACT</name>
<sequence>MREGYKSVLGAVQSERASMFPTCFLDGAMQLSSLILVEAFFDVGEPRSQSAN</sequence>
<dbReference type="STRING" id="1263868.RESH_00554"/>
<evidence type="ECO:0000313" key="1">
    <source>
        <dbReference type="EMBL" id="EMI28890.1"/>
    </source>
</evidence>
<dbReference type="AlphaFoldDB" id="M5SBN1"/>
<protein>
    <submittedName>
        <fullName evidence="1">Uncharacterized protein</fullName>
    </submittedName>
</protein>
<dbReference type="Proteomes" id="UP000011996">
    <property type="component" value="Unassembled WGS sequence"/>
</dbReference>
<gene>
    <name evidence="1" type="ORF">RESH_00554</name>
</gene>
<proteinExistence type="predicted"/>
<organism evidence="1 2">
    <name type="scientific">Rhodopirellula europaea SH398</name>
    <dbReference type="NCBI Taxonomy" id="1263868"/>
    <lineage>
        <taxon>Bacteria</taxon>
        <taxon>Pseudomonadati</taxon>
        <taxon>Planctomycetota</taxon>
        <taxon>Planctomycetia</taxon>
        <taxon>Pirellulales</taxon>
        <taxon>Pirellulaceae</taxon>
        <taxon>Rhodopirellula</taxon>
    </lineage>
</organism>
<comment type="caution">
    <text evidence="1">The sequence shown here is derived from an EMBL/GenBank/DDBJ whole genome shotgun (WGS) entry which is preliminary data.</text>
</comment>
<accession>M5SBN1</accession>
<dbReference type="EMBL" id="ANOF01000015">
    <property type="protein sequence ID" value="EMI28890.1"/>
    <property type="molecule type" value="Genomic_DNA"/>
</dbReference>
<evidence type="ECO:0000313" key="2">
    <source>
        <dbReference type="Proteomes" id="UP000011996"/>
    </source>
</evidence>